<dbReference type="EMBL" id="CAJVQC010003842">
    <property type="protein sequence ID" value="CAG8532870.1"/>
    <property type="molecule type" value="Genomic_DNA"/>
</dbReference>
<comment type="caution">
    <text evidence="1">The sequence shown here is derived from an EMBL/GenBank/DDBJ whole genome shotgun (WGS) entry which is preliminary data.</text>
</comment>
<reference evidence="1" key="1">
    <citation type="submission" date="2021-06" db="EMBL/GenBank/DDBJ databases">
        <authorList>
            <person name="Kallberg Y."/>
            <person name="Tangrot J."/>
            <person name="Rosling A."/>
        </authorList>
    </citation>
    <scope>NUCLEOTIDE SEQUENCE</scope>
    <source>
        <strain evidence="1">MA461A</strain>
    </source>
</reference>
<gene>
    <name evidence="1" type="ORF">RPERSI_LOCUS3216</name>
</gene>
<evidence type="ECO:0000313" key="1">
    <source>
        <dbReference type="EMBL" id="CAG8532870.1"/>
    </source>
</evidence>
<feature type="non-terminal residue" evidence="1">
    <location>
        <position position="1"/>
    </location>
</feature>
<keyword evidence="2" id="KW-1185">Reference proteome</keyword>
<organism evidence="1 2">
    <name type="scientific">Racocetra persica</name>
    <dbReference type="NCBI Taxonomy" id="160502"/>
    <lineage>
        <taxon>Eukaryota</taxon>
        <taxon>Fungi</taxon>
        <taxon>Fungi incertae sedis</taxon>
        <taxon>Mucoromycota</taxon>
        <taxon>Glomeromycotina</taxon>
        <taxon>Glomeromycetes</taxon>
        <taxon>Diversisporales</taxon>
        <taxon>Gigasporaceae</taxon>
        <taxon>Racocetra</taxon>
    </lineage>
</organism>
<protein>
    <submittedName>
        <fullName evidence="1">21409_t:CDS:1</fullName>
    </submittedName>
</protein>
<sequence length="118" mass="13776">ETQSELEKLKQERMQICTQADKNSETNSSILDKILDKMGEWIISLQNWAFADEYSIKLWKEKAENTFKPEIARKKVKRVKKMSITKEKKFLAANNSLAHNDDENPVDNDKDLTDDDDK</sequence>
<name>A0ACA9LJP0_9GLOM</name>
<accession>A0ACA9LJP0</accession>
<dbReference type="Proteomes" id="UP000789920">
    <property type="component" value="Unassembled WGS sequence"/>
</dbReference>
<proteinExistence type="predicted"/>
<evidence type="ECO:0000313" key="2">
    <source>
        <dbReference type="Proteomes" id="UP000789920"/>
    </source>
</evidence>